<gene>
    <name evidence="1" type="ORF">B1B_00352</name>
</gene>
<dbReference type="PRINTS" id="PR00411">
    <property type="entry name" value="PNDRDTASEI"/>
</dbReference>
<dbReference type="GO" id="GO:0003955">
    <property type="term" value="F:NAD(P)H dehydrogenase (quinone) activity"/>
    <property type="evidence" value="ECO:0007669"/>
    <property type="project" value="TreeGrafter"/>
</dbReference>
<dbReference type="SUPFAM" id="SSF51905">
    <property type="entry name" value="FAD/NAD(P)-binding domain"/>
    <property type="match status" value="1"/>
</dbReference>
<dbReference type="AlphaFoldDB" id="T1CCN1"/>
<name>T1CCN1_9ZZZZ</name>
<dbReference type="Gene3D" id="3.50.50.60">
    <property type="entry name" value="FAD/NAD(P)-binding domain"/>
    <property type="match status" value="1"/>
</dbReference>
<reference evidence="1" key="2">
    <citation type="journal article" date="2014" name="ISME J.">
        <title>Microbial stratification in low pH oxic and suboxic macroscopic growths along an acid mine drainage.</title>
        <authorList>
            <person name="Mendez-Garcia C."/>
            <person name="Mesa V."/>
            <person name="Sprenger R.R."/>
            <person name="Richter M."/>
            <person name="Diez M.S."/>
            <person name="Solano J."/>
            <person name="Bargiela R."/>
            <person name="Golyshina O.V."/>
            <person name="Manteca A."/>
            <person name="Ramos J.L."/>
            <person name="Gallego J.R."/>
            <person name="Llorente I."/>
            <person name="Martins Dos Santos V.A."/>
            <person name="Jensen O.N."/>
            <person name="Pelaez A.I."/>
            <person name="Sanchez J."/>
            <person name="Ferrer M."/>
        </authorList>
    </citation>
    <scope>NUCLEOTIDE SEQUENCE</scope>
</reference>
<dbReference type="EMBL" id="AUZY01000271">
    <property type="protein sequence ID" value="EQD79138.1"/>
    <property type="molecule type" value="Genomic_DNA"/>
</dbReference>
<evidence type="ECO:0000313" key="1">
    <source>
        <dbReference type="EMBL" id="EQD79138.1"/>
    </source>
</evidence>
<dbReference type="InterPro" id="IPR016156">
    <property type="entry name" value="FAD/NAD-linked_Rdtase_dimer_sf"/>
</dbReference>
<accession>T1CCN1</accession>
<dbReference type="PANTHER" id="PTHR43014">
    <property type="entry name" value="MERCURIC REDUCTASE"/>
    <property type="match status" value="1"/>
</dbReference>
<protein>
    <submittedName>
        <fullName evidence="1">Mercuric reductase</fullName>
    </submittedName>
</protein>
<dbReference type="InterPro" id="IPR036188">
    <property type="entry name" value="FAD/NAD-bd_sf"/>
</dbReference>
<proteinExistence type="predicted"/>
<dbReference type="Gene3D" id="3.30.390.30">
    <property type="match status" value="1"/>
</dbReference>
<reference evidence="1" key="1">
    <citation type="submission" date="2013-08" db="EMBL/GenBank/DDBJ databases">
        <authorList>
            <person name="Mendez C."/>
            <person name="Richter M."/>
            <person name="Ferrer M."/>
            <person name="Sanchez J."/>
        </authorList>
    </citation>
    <scope>NUCLEOTIDE SEQUENCE</scope>
</reference>
<dbReference type="PANTHER" id="PTHR43014:SF2">
    <property type="entry name" value="MERCURIC REDUCTASE"/>
    <property type="match status" value="1"/>
</dbReference>
<organism evidence="1">
    <name type="scientific">mine drainage metagenome</name>
    <dbReference type="NCBI Taxonomy" id="410659"/>
    <lineage>
        <taxon>unclassified sequences</taxon>
        <taxon>metagenomes</taxon>
        <taxon>ecological metagenomes</taxon>
    </lineage>
</organism>
<comment type="caution">
    <text evidence="1">The sequence shown here is derived from an EMBL/GenBank/DDBJ whole genome shotgun (WGS) entry which is preliminary data.</text>
</comment>
<sequence>MYAAGDVVDQRYKLETLAAREGAIVALNIFNHLENGISIQQIPWAVFTEPQFASVGYTEAEYSSRFGKAESRIVPLHQFQRRGFSGKIRACSK</sequence>
<dbReference type="GO" id="GO:0050660">
    <property type="term" value="F:flavin adenine dinucleotide binding"/>
    <property type="evidence" value="ECO:0007669"/>
    <property type="project" value="TreeGrafter"/>
</dbReference>